<evidence type="ECO:0000256" key="6">
    <source>
        <dbReference type="SAM" id="Coils"/>
    </source>
</evidence>
<dbReference type="Gene3D" id="1.20.1510.10">
    <property type="entry name" value="Cation efflux protein transmembrane domain"/>
    <property type="match status" value="1"/>
</dbReference>
<keyword evidence="4 7" id="KW-1133">Transmembrane helix</keyword>
<evidence type="ECO:0000256" key="5">
    <source>
        <dbReference type="ARBA" id="ARBA00023136"/>
    </source>
</evidence>
<evidence type="ECO:0000313" key="10">
    <source>
        <dbReference type="EMBL" id="KAL0486895.1"/>
    </source>
</evidence>
<dbReference type="Pfam" id="PF16916">
    <property type="entry name" value="ZT_dimer"/>
    <property type="match status" value="1"/>
</dbReference>
<reference evidence="10 11" key="1">
    <citation type="submission" date="2024-03" db="EMBL/GenBank/DDBJ databases">
        <title>The Acrasis kona genome and developmental transcriptomes reveal deep origins of eukaryotic multicellular pathways.</title>
        <authorList>
            <person name="Sheikh S."/>
            <person name="Fu C.-J."/>
            <person name="Brown M.W."/>
            <person name="Baldauf S.L."/>
        </authorList>
    </citation>
    <scope>NUCLEOTIDE SEQUENCE [LARGE SCALE GENOMIC DNA]</scope>
    <source>
        <strain evidence="10 11">ATCC MYA-3509</strain>
    </source>
</reference>
<dbReference type="PANTHER" id="PTHR43840:SF13">
    <property type="entry name" value="CATION EFFLUX PROTEIN CYTOPLASMIC DOMAIN-CONTAINING PROTEIN"/>
    <property type="match status" value="1"/>
</dbReference>
<feature type="domain" description="Cation efflux protein transmembrane" evidence="8">
    <location>
        <begin position="153"/>
        <end position="361"/>
    </location>
</feature>
<dbReference type="SUPFAM" id="SSF160240">
    <property type="entry name" value="Cation efflux protein cytoplasmic domain-like"/>
    <property type="match status" value="1"/>
</dbReference>
<accession>A0AAW2ZBP1</accession>
<dbReference type="GO" id="GO:0008324">
    <property type="term" value="F:monoatomic cation transmembrane transporter activity"/>
    <property type="evidence" value="ECO:0007669"/>
    <property type="project" value="InterPro"/>
</dbReference>
<evidence type="ECO:0000259" key="8">
    <source>
        <dbReference type="Pfam" id="PF01545"/>
    </source>
</evidence>
<evidence type="ECO:0000256" key="1">
    <source>
        <dbReference type="ARBA" id="ARBA00004141"/>
    </source>
</evidence>
<name>A0AAW2ZBP1_9EUKA</name>
<dbReference type="InterPro" id="IPR036837">
    <property type="entry name" value="Cation_efflux_CTD_sf"/>
</dbReference>
<evidence type="ECO:0000313" key="11">
    <source>
        <dbReference type="Proteomes" id="UP001431209"/>
    </source>
</evidence>
<dbReference type="SUPFAM" id="SSF161111">
    <property type="entry name" value="Cation efflux protein transmembrane domain-like"/>
    <property type="match status" value="1"/>
</dbReference>
<keyword evidence="5 7" id="KW-0472">Membrane</keyword>
<keyword evidence="3 7" id="KW-0812">Transmembrane</keyword>
<dbReference type="InterPro" id="IPR027470">
    <property type="entry name" value="Cation_efflux_CTD"/>
</dbReference>
<dbReference type="PANTHER" id="PTHR43840">
    <property type="entry name" value="MITOCHONDRIAL METAL TRANSPORTER 1-RELATED"/>
    <property type="match status" value="1"/>
</dbReference>
<protein>
    <submittedName>
        <fullName evidence="10">Metal tolerance protein</fullName>
    </submittedName>
</protein>
<dbReference type="InterPro" id="IPR027469">
    <property type="entry name" value="Cation_efflux_TMD_sf"/>
</dbReference>
<dbReference type="Gene3D" id="3.30.70.1350">
    <property type="entry name" value="Cation efflux protein, cytoplasmic domain"/>
    <property type="match status" value="1"/>
</dbReference>
<dbReference type="GO" id="GO:0016020">
    <property type="term" value="C:membrane"/>
    <property type="evidence" value="ECO:0007669"/>
    <property type="project" value="UniProtKB-SubCell"/>
</dbReference>
<keyword evidence="6" id="KW-0175">Coiled coil</keyword>
<dbReference type="Pfam" id="PF01545">
    <property type="entry name" value="Cation_efflux"/>
    <property type="match status" value="1"/>
</dbReference>
<dbReference type="NCBIfam" id="TIGR01297">
    <property type="entry name" value="CDF"/>
    <property type="match status" value="1"/>
</dbReference>
<feature type="domain" description="Cation efflux protein cytoplasmic" evidence="9">
    <location>
        <begin position="372"/>
        <end position="447"/>
    </location>
</feature>
<comment type="caution">
    <text evidence="10">The sequence shown here is derived from an EMBL/GenBank/DDBJ whole genome shotgun (WGS) entry which is preliminary data.</text>
</comment>
<dbReference type="EMBL" id="JAOPGA020001279">
    <property type="protein sequence ID" value="KAL0486895.1"/>
    <property type="molecule type" value="Genomic_DNA"/>
</dbReference>
<dbReference type="InterPro" id="IPR050291">
    <property type="entry name" value="CDF_Transporter"/>
</dbReference>
<dbReference type="InterPro" id="IPR058533">
    <property type="entry name" value="Cation_efflux_TM"/>
</dbReference>
<keyword evidence="2" id="KW-0813">Transport</keyword>
<dbReference type="AlphaFoldDB" id="A0AAW2ZBP1"/>
<evidence type="ECO:0000256" key="2">
    <source>
        <dbReference type="ARBA" id="ARBA00022448"/>
    </source>
</evidence>
<feature type="transmembrane region" description="Helical" evidence="7">
    <location>
        <begin position="276"/>
        <end position="299"/>
    </location>
</feature>
<organism evidence="10 11">
    <name type="scientific">Acrasis kona</name>
    <dbReference type="NCBI Taxonomy" id="1008807"/>
    <lineage>
        <taxon>Eukaryota</taxon>
        <taxon>Discoba</taxon>
        <taxon>Heterolobosea</taxon>
        <taxon>Tetramitia</taxon>
        <taxon>Eutetramitia</taxon>
        <taxon>Acrasidae</taxon>
        <taxon>Acrasis</taxon>
    </lineage>
</organism>
<feature type="transmembrane region" description="Helical" evidence="7">
    <location>
        <begin position="220"/>
        <end position="241"/>
    </location>
</feature>
<feature type="coiled-coil region" evidence="6">
    <location>
        <begin position="70"/>
        <end position="100"/>
    </location>
</feature>
<dbReference type="InterPro" id="IPR002524">
    <property type="entry name" value="Cation_efflux"/>
</dbReference>
<proteinExistence type="predicted"/>
<feature type="transmembrane region" description="Helical" evidence="7">
    <location>
        <begin position="150"/>
        <end position="172"/>
    </location>
</feature>
<evidence type="ECO:0000256" key="4">
    <source>
        <dbReference type="ARBA" id="ARBA00022989"/>
    </source>
</evidence>
<evidence type="ECO:0000256" key="3">
    <source>
        <dbReference type="ARBA" id="ARBA00022692"/>
    </source>
</evidence>
<evidence type="ECO:0000256" key="7">
    <source>
        <dbReference type="SAM" id="Phobius"/>
    </source>
</evidence>
<comment type="subcellular location">
    <subcellularLocation>
        <location evidence="1">Membrane</location>
        <topology evidence="1">Multi-pass membrane protein</topology>
    </subcellularLocation>
</comment>
<keyword evidence="11" id="KW-1185">Reference proteome</keyword>
<gene>
    <name evidence="10" type="ORF">AKO1_001238</name>
</gene>
<dbReference type="Proteomes" id="UP001431209">
    <property type="component" value="Unassembled WGS sequence"/>
</dbReference>
<feature type="transmembrane region" description="Helical" evidence="7">
    <location>
        <begin position="178"/>
        <end position="199"/>
    </location>
</feature>
<feature type="transmembrane region" description="Helical" evidence="7">
    <location>
        <begin position="320"/>
        <end position="338"/>
    </location>
</feature>
<evidence type="ECO:0000259" key="9">
    <source>
        <dbReference type="Pfam" id="PF16916"/>
    </source>
</evidence>
<sequence>MTSEDETTVNIEGHNQQDTELHEIAIVEEPKGEAEAQQPKTKTLHWQIPISSFPIVEVPEKAHKSIKNFYNNQNEVVEEMRSLYEKLEAQKEKARRFKERNHLSQVADISVKPVDGGANIVQEQDEEGEQESLYQKDERLSTAQLKFEGLCIHLSMWINVMLAVVKLASSIISNSLSVITSTFDSFLDLLVGLILWITNRMRNKMSASARMQYPVGRARLEPLGFIIFASVMSTASLFLIVEAVQQIAEGAAYMIKGIPQPENVLAISDDPYILNVFYWVGVGALGFTIIVKFLLWLLCRRGVSFSSACDAYATDHMNDVLTNIVALVAVLVTQWIWWFDPAGAIFLSAYIVYRWSKETIPHVLNLVGRVADREFVNKVTFMAMNHNENIQKVDTVQAWYMGAGLYVELDIVVDPQLPLPEAHDIAEELQLLVEQLSDVERCYVHIDYEYEHSHRDEHLRV</sequence>